<dbReference type="Pfam" id="PF01048">
    <property type="entry name" value="PNP_UDP_1"/>
    <property type="match status" value="1"/>
</dbReference>
<dbReference type="OrthoDB" id="1523230at2"/>
<dbReference type="Gene3D" id="3.40.50.1580">
    <property type="entry name" value="Nucleoside phosphorylase domain"/>
    <property type="match status" value="1"/>
</dbReference>
<dbReference type="GO" id="GO:0005829">
    <property type="term" value="C:cytosol"/>
    <property type="evidence" value="ECO:0007669"/>
    <property type="project" value="TreeGrafter"/>
</dbReference>
<comment type="catalytic activity">
    <reaction evidence="3">
        <text>S-methyl-5'-thioinosine + phosphate = 5-(methylsulfanyl)-alpha-D-ribose 1-phosphate + hypoxanthine</text>
        <dbReference type="Rhea" id="RHEA:30643"/>
        <dbReference type="ChEBI" id="CHEBI:17368"/>
        <dbReference type="ChEBI" id="CHEBI:43474"/>
        <dbReference type="ChEBI" id="CHEBI:48595"/>
        <dbReference type="ChEBI" id="CHEBI:58533"/>
        <dbReference type="EC" id="2.4.2.44"/>
    </reaction>
</comment>
<keyword evidence="1 3" id="KW-0328">Glycosyltransferase</keyword>
<dbReference type="STRING" id="1058.SAMN05421783_11941"/>
<dbReference type="PANTHER" id="PTHR42679:SF2">
    <property type="entry name" value="S-METHYL-5'-THIOADENOSINE PHOSPHORYLASE"/>
    <property type="match status" value="1"/>
</dbReference>
<comment type="caution">
    <text evidence="3">Lacks conserved residue(s) required for the propagation of feature annotation.</text>
</comment>
<dbReference type="GO" id="GO:0019509">
    <property type="term" value="P:L-methionine salvage from methylthioadenosine"/>
    <property type="evidence" value="ECO:0007669"/>
    <property type="project" value="TreeGrafter"/>
</dbReference>
<name>A0A1H3AE84_THIRO</name>
<dbReference type="EMBL" id="FNNZ01000019">
    <property type="protein sequence ID" value="SDX27618.1"/>
    <property type="molecule type" value="Genomic_DNA"/>
</dbReference>
<feature type="binding site" evidence="3">
    <location>
        <begin position="52"/>
        <end position="53"/>
    </location>
    <ligand>
        <name>phosphate</name>
        <dbReference type="ChEBI" id="CHEBI:43474"/>
    </ligand>
</feature>
<dbReference type="SUPFAM" id="SSF53167">
    <property type="entry name" value="Purine and uridine phosphorylases"/>
    <property type="match status" value="1"/>
</dbReference>
<dbReference type="HAMAP" id="MF_01963">
    <property type="entry name" value="MTAP"/>
    <property type="match status" value="1"/>
</dbReference>
<protein>
    <recommendedName>
        <fullName evidence="3">Probable S-methyl-5'-thioinosine phosphorylase</fullName>
        <ecNumber evidence="3">2.4.2.44</ecNumber>
    </recommendedName>
    <alternativeName>
        <fullName evidence="3">5'-methylthioinosine phosphorylase</fullName>
        <shortName evidence="3">MTI phosphorylase</shortName>
        <shortName evidence="3">MTIP</shortName>
    </alternativeName>
</protein>
<feature type="binding site" evidence="3">
    <location>
        <position position="185"/>
    </location>
    <ligand>
        <name>substrate</name>
    </ligand>
</feature>
<keyword evidence="6" id="KW-1185">Reference proteome</keyword>
<comment type="similarity">
    <text evidence="3">Belongs to the PNP/MTAP phosphorylase family. MTAP subfamily.</text>
</comment>
<gene>
    <name evidence="5" type="ORF">SAMN05421783_11941</name>
</gene>
<evidence type="ECO:0000256" key="1">
    <source>
        <dbReference type="ARBA" id="ARBA00022676"/>
    </source>
</evidence>
<dbReference type="Proteomes" id="UP000198816">
    <property type="component" value="Unassembled WGS sequence"/>
</dbReference>
<evidence type="ECO:0000256" key="3">
    <source>
        <dbReference type="HAMAP-Rule" id="MF_01963"/>
    </source>
</evidence>
<evidence type="ECO:0000313" key="6">
    <source>
        <dbReference type="Proteomes" id="UP000198816"/>
    </source>
</evidence>
<feature type="binding site" evidence="3">
    <location>
        <position position="10"/>
    </location>
    <ligand>
        <name>phosphate</name>
        <dbReference type="ChEBI" id="CHEBI:43474"/>
    </ligand>
</feature>
<dbReference type="InterPro" id="IPR000845">
    <property type="entry name" value="Nucleoside_phosphorylase_d"/>
</dbReference>
<feature type="binding site" evidence="3">
    <location>
        <position position="186"/>
    </location>
    <ligand>
        <name>phosphate</name>
        <dbReference type="ChEBI" id="CHEBI:43474"/>
    </ligand>
</feature>
<reference evidence="6" key="1">
    <citation type="submission" date="2016-10" db="EMBL/GenBank/DDBJ databases">
        <authorList>
            <person name="Varghese N."/>
            <person name="Submissions S."/>
        </authorList>
    </citation>
    <scope>NUCLEOTIDE SEQUENCE [LARGE SCALE GENOMIC DNA]</scope>
    <source>
        <strain evidence="6">DSM 217</strain>
    </source>
</reference>
<comment type="function">
    <text evidence="3">Catalyzes the reversible phosphorylation of S-methyl-5'-thioinosine (MTI) to hypoxanthine and 5-methylthioribose-1-phosphate. Involved in the breakdown of S-methyl-5'-thioadenosine (MTA), a major by-product of polyamine biosynthesis. Catabolism of (MTA) occurs via deamination to MTI and phosphorolysis to hypoxanthine.</text>
</comment>
<dbReference type="AlphaFoldDB" id="A0A1H3AE84"/>
<sequence>MSLLAIIGGSGFSDFPALEIDASRRVETPFGETSAPVASGRLDGAQILFLPRHGTGHRLPPHRINYRANLWALRALGAERVVGLAAVGGIGARFAPLALAVPHDLVDYTYGREHSIYDGDQGGLDHVDMTSPYCEELRRVLIRACVESGHPVIEEGVYAATQGPRLETTAEIARLERDGCDLVGMTGMPEAGIARELGLCYASLAFVVNWAAGKGEGVITMAEIESHLRECVGRVRTVLGIVATSG</sequence>
<keyword evidence="3" id="KW-0660">Purine salvage</keyword>
<comment type="pathway">
    <text evidence="3">Purine metabolism; purine nucleoside salvage.</text>
</comment>
<feature type="binding site" evidence="3">
    <location>
        <begin position="209"/>
        <end position="211"/>
    </location>
    <ligand>
        <name>substrate</name>
    </ligand>
</feature>
<dbReference type="RefSeq" id="WP_093035350.1">
    <property type="nucleotide sequence ID" value="NZ_FNNZ01000019.1"/>
</dbReference>
<feature type="domain" description="Nucleoside phosphorylase" evidence="4">
    <location>
        <begin position="4"/>
        <end position="238"/>
    </location>
</feature>
<organism evidence="5 6">
    <name type="scientific">Thiocapsa roseopersicina</name>
    <dbReference type="NCBI Taxonomy" id="1058"/>
    <lineage>
        <taxon>Bacteria</taxon>
        <taxon>Pseudomonadati</taxon>
        <taxon>Pseudomonadota</taxon>
        <taxon>Gammaproteobacteria</taxon>
        <taxon>Chromatiales</taxon>
        <taxon>Chromatiaceae</taxon>
        <taxon>Thiocapsa</taxon>
    </lineage>
</organism>
<dbReference type="EC" id="2.4.2.44" evidence="3"/>
<dbReference type="GO" id="GO:0006166">
    <property type="term" value="P:purine ribonucleoside salvage"/>
    <property type="evidence" value="ECO:0007669"/>
    <property type="project" value="UniProtKB-UniRule"/>
</dbReference>
<dbReference type="NCBIfam" id="NF006599">
    <property type="entry name" value="PRK09136.1"/>
    <property type="match status" value="1"/>
</dbReference>
<evidence type="ECO:0000313" key="5">
    <source>
        <dbReference type="EMBL" id="SDX27618.1"/>
    </source>
</evidence>
<dbReference type="GO" id="GO:0017061">
    <property type="term" value="F:S-methyl-5-thioadenosine phosphorylase activity"/>
    <property type="evidence" value="ECO:0007669"/>
    <property type="project" value="InterPro"/>
</dbReference>
<evidence type="ECO:0000256" key="2">
    <source>
        <dbReference type="ARBA" id="ARBA00022679"/>
    </source>
</evidence>
<feature type="site" description="Important for substrate specificity" evidence="3">
    <location>
        <position position="167"/>
    </location>
</feature>
<comment type="miscellaneous">
    <text evidence="3">Although this enzyme belongs to the family of MTA phosphorylases based on sequence homology, it has been shown that conserved amino acid substitutions in the substrate binding pocket convert the substrate specificity of this enzyme from 6-aminopurines to 6-oxopurines.</text>
</comment>
<feature type="site" description="Important for substrate specificity" evidence="3">
    <location>
        <position position="221"/>
    </location>
</feature>
<keyword evidence="2 3" id="KW-0808">Transferase</keyword>
<dbReference type="PANTHER" id="PTHR42679">
    <property type="entry name" value="S-METHYL-5'-THIOADENOSINE PHOSPHORYLASE"/>
    <property type="match status" value="1"/>
</dbReference>
<dbReference type="UniPathway" id="UPA00606"/>
<dbReference type="InterPro" id="IPR035994">
    <property type="entry name" value="Nucleoside_phosphorylase_sf"/>
</dbReference>
<accession>A0A1H3AE84</accession>
<dbReference type="CDD" id="cd09010">
    <property type="entry name" value="MTAP_SsMTAPII_like_MTIP"/>
    <property type="match status" value="1"/>
</dbReference>
<dbReference type="InterPro" id="IPR010044">
    <property type="entry name" value="MTAP"/>
</dbReference>
<evidence type="ECO:0000259" key="4">
    <source>
        <dbReference type="Pfam" id="PF01048"/>
    </source>
</evidence>
<proteinExistence type="inferred from homology"/>
<comment type="subunit">
    <text evidence="3">Homotrimer.</text>
</comment>